<feature type="transmembrane region" description="Helical" evidence="1">
    <location>
        <begin position="381"/>
        <end position="410"/>
    </location>
</feature>
<accession>A0A814LVQ8</accession>
<sequence>MPFFQKLKELNLFETNATDANSLRIQRLFTRFYLPIFTIILLILSIYAALHKITLLVEIHNPTIDLYHELEAKYSMECSCSETSIRYGEFMNQIPSYHQICSSDFVTQRWIDALFDSTKTPFYFPVDFRSTASQQFQLLAALCRSTARGINDSLQSFFRSELITEKLMTKAFFQARIQADIDTFKNNTLDAFGYKLTFIHEIIQGNFLVPSSGTTLIFYFHYIPLELNPLWMVTAGPSAFFSPDDGDLCTCEKLSTCYTRAGFFGNNLFNINSTDFDRLYIIDEWYTGCRPIDSLLLSTLKAFYNQTEINSLLNFFPDISSNFTCLNANKTSRFQMNDTLKTIVKSGFIEKWIQEENYSSYFNKCVPELCLYTTNKRFNIYYILTAVIGVYGGLSLSLRLIIPIIIKFIFQRNEETSSRGPSIRQPKQFIYYWFQQLISALVKMNLFRSAIHVEPSDIYQQCWTTRFYIICFLHSLIFVTLYTAIIEQTTFKYILNPSLDEVLDLQKRTNLLSLQCSCSQISSSFKNYIELIPTIHEICSSHFVLYEWFGLFFNLEAAYPNDFSGSGFMFQLLRSFCNLANTTIIDARNLFYENQLVTANLMSEILFNSTMNSEGENFEHVTSDRFFYPLEMIRQTIMANQFIYGNRINYRISMQNDTGHLFVDIDPVIVWNDDNDGVCSLLFEPICKLQTLYTGLDIDKNPVRIPLPGFYTSAYSVGSLLLSQLQCLYIQSCVNIIIDIPGHNITALSQTSNFSNNVTFQLLLDRLFVEFWSRKLNYTAYFRQCQPRSCSYTTREKPTFVSLITSVIGLSATLSAVLQFVSPLIISLIFKYCRRTQQRRSSEVTRQEGKHFS</sequence>
<protein>
    <submittedName>
        <fullName evidence="3">Uncharacterized protein</fullName>
    </submittedName>
</protein>
<dbReference type="OrthoDB" id="10032007at2759"/>
<dbReference type="EMBL" id="CAJNOI010000086">
    <property type="protein sequence ID" value="CAF1033170.1"/>
    <property type="molecule type" value="Genomic_DNA"/>
</dbReference>
<keyword evidence="1" id="KW-0812">Transmembrane</keyword>
<organism evidence="3 4">
    <name type="scientific">Adineta steineri</name>
    <dbReference type="NCBI Taxonomy" id="433720"/>
    <lineage>
        <taxon>Eukaryota</taxon>
        <taxon>Metazoa</taxon>
        <taxon>Spiralia</taxon>
        <taxon>Gnathifera</taxon>
        <taxon>Rotifera</taxon>
        <taxon>Eurotatoria</taxon>
        <taxon>Bdelloidea</taxon>
        <taxon>Adinetida</taxon>
        <taxon>Adinetidae</taxon>
        <taxon>Adineta</taxon>
    </lineage>
</organism>
<reference evidence="3" key="1">
    <citation type="submission" date="2021-02" db="EMBL/GenBank/DDBJ databases">
        <authorList>
            <person name="Nowell W R."/>
        </authorList>
    </citation>
    <scope>NUCLEOTIDE SEQUENCE</scope>
</reference>
<keyword evidence="1" id="KW-1133">Transmembrane helix</keyword>
<evidence type="ECO:0000313" key="4">
    <source>
        <dbReference type="Proteomes" id="UP000663832"/>
    </source>
</evidence>
<feature type="transmembrane region" description="Helical" evidence="1">
    <location>
        <begin position="800"/>
        <end position="830"/>
    </location>
</feature>
<dbReference type="EMBL" id="CAJNOM010000110">
    <property type="protein sequence ID" value="CAF1069021.1"/>
    <property type="molecule type" value="Genomic_DNA"/>
</dbReference>
<dbReference type="Proteomes" id="UP000663877">
    <property type="component" value="Unassembled WGS sequence"/>
</dbReference>
<keyword evidence="4" id="KW-1185">Reference proteome</keyword>
<comment type="caution">
    <text evidence="3">The sequence shown here is derived from an EMBL/GenBank/DDBJ whole genome shotgun (WGS) entry which is preliminary data.</text>
</comment>
<keyword evidence="1" id="KW-0472">Membrane</keyword>
<name>A0A814LVQ8_9BILA</name>
<proteinExistence type="predicted"/>
<dbReference type="Proteomes" id="UP000663832">
    <property type="component" value="Unassembled WGS sequence"/>
</dbReference>
<feature type="transmembrane region" description="Helical" evidence="1">
    <location>
        <begin position="32"/>
        <end position="50"/>
    </location>
</feature>
<gene>
    <name evidence="2" type="ORF">BJG266_LOCUS17648</name>
    <name evidence="3" type="ORF">QVE165_LOCUS18583</name>
</gene>
<dbReference type="AlphaFoldDB" id="A0A814LVQ8"/>
<feature type="transmembrane region" description="Helical" evidence="1">
    <location>
        <begin position="467"/>
        <end position="485"/>
    </location>
</feature>
<evidence type="ECO:0000256" key="1">
    <source>
        <dbReference type="SAM" id="Phobius"/>
    </source>
</evidence>
<evidence type="ECO:0000313" key="3">
    <source>
        <dbReference type="EMBL" id="CAF1069021.1"/>
    </source>
</evidence>
<evidence type="ECO:0000313" key="2">
    <source>
        <dbReference type="EMBL" id="CAF1033170.1"/>
    </source>
</evidence>